<dbReference type="GO" id="GO:0016020">
    <property type="term" value="C:membrane"/>
    <property type="evidence" value="ECO:0007669"/>
    <property type="project" value="UniProtKB-SubCell"/>
</dbReference>
<keyword evidence="6 9" id="KW-1133">Transmembrane helix</keyword>
<dbReference type="EMBL" id="KV417507">
    <property type="protein sequence ID" value="KZP27687.1"/>
    <property type="molecule type" value="Genomic_DNA"/>
</dbReference>
<dbReference type="FunFam" id="3.40.50.300:FF:001354">
    <property type="entry name" value="ATP-binding cassette (ABC) transporter, putative"/>
    <property type="match status" value="1"/>
</dbReference>
<dbReference type="STRING" id="436010.A0A166QY62"/>
<dbReference type="Gene3D" id="3.40.50.300">
    <property type="entry name" value="P-loop containing nucleotide triphosphate hydrolases"/>
    <property type="match status" value="2"/>
</dbReference>
<feature type="transmembrane region" description="Helical" evidence="9">
    <location>
        <begin position="516"/>
        <end position="540"/>
    </location>
</feature>
<dbReference type="Gene3D" id="1.20.1560.10">
    <property type="entry name" value="ABC transporter type 1, transmembrane domain"/>
    <property type="match status" value="2"/>
</dbReference>
<dbReference type="GO" id="GO:0016887">
    <property type="term" value="F:ATP hydrolysis activity"/>
    <property type="evidence" value="ECO:0007669"/>
    <property type="project" value="InterPro"/>
</dbReference>
<feature type="domain" description="ABC transporter" evidence="10">
    <location>
        <begin position="1304"/>
        <end position="1562"/>
    </location>
</feature>
<dbReference type="SUPFAM" id="SSF90123">
    <property type="entry name" value="ABC transporter transmembrane region"/>
    <property type="match status" value="2"/>
</dbReference>
<feature type="transmembrane region" description="Helical" evidence="9">
    <location>
        <begin position="1124"/>
        <end position="1143"/>
    </location>
</feature>
<sequence length="1581" mass="174573">MSSKFKAYFSPFLTLQEAEALDNREHVACASEGDAEAENLVPVWRTLVLSFTALFETLLWSAAAAYTFIVAPDDAWAGPARLSVLIACIALTWVYAAYRPVVRPQPTAPYDLFALYVVHLALGILLLGGVVYSNISDTQRAPSRQGPILVGLVVNLVAILVLLGVVVNMPMGIPSDRVQASDVGSLVSPEDYTTLWNWVSFAWIYPLIRKGTHSTLYEMDVWDLSPTMQSKPLFAKFIDYQRTSTTTLMQRLWIANSQDLILDFSLVYVSTALKYAGPYFLKKILDNLEESQPKQSGGDRADAYIYAILMLVVTLLKGQCEKEQLWFGRRAATRIRSELQASIYDKALKRKDFSGIVVKDPTPDDAERQHEAQGAGGGANQDKNKAGADVGKIVTLMSVDTTRIAMTMSFIHDMYKAPFEIAIATIFLYRLLGWSAFAGYGILLLSWPLNRLVMRHAFTISKALSGARDERMQVINELVGAVKFIKFFAWEDTWIQRVMVSRQTELAWIVKSRINAVLYGTLFTFAPIFVSVMAFLAFILSGHEMTISVAFTSITLFKMVRDPLTSLASYIVRLLETKVSLDRIEAFLEEDELVPCFNREDDIDAGLSIANGSFRWNSLEDTAIANEGANSGEPIVNVPSSQLEGGETDHRFEMSSLNVRFPEGKLTMITGPTASGKTALLMALLGEMKLLGGRVFLPKNTSKVDESGLTQSISYAAQSPWIRHQTIKANILFGSPYEEDRYRDVIEACALQPDFRQLEDGDATEIGSRGVNLSGGQKARVALARAIYARTKYVLLDDPLSAVDSHTSRFLFEHLLQGPLLANRTVVLVTHHVELVLPCAYYMVRMLDGRIDSQGTIEELRARGVLESIVEDEAVQVMQDQAPIGSQPQEVSEPVVMENDAPKPSKATRSPRKLVAAEHREVGGVKWAVYKTYFKASWYGTWVVIFVLVVAQQVLGIAERIWMGKWGDAYGHVGNTTQIASSAFWAEGTLVINGALLLPIQRLIDGSHVVSSSLPRPQDHPLFYVGVYTLISVAAGLANVLSLVVQFIGALRASRLLFKRLVVAVIHATMRWHDTTPQGRILNRFGGDVQTLDMSLARSLLGVNTSLIALSAAVLTIATFFPVFLIPAFFMGLVYLWLANGYLKTGRDLRRMKSNSRSLIFHDFGEMLEGLVSVRAFSAQHRFLNDVHVKIDITSKMWYMSWMANRWLLLNFDALGALGVFITTLFSLSGLVDAGIAGVCITSAMAFSQTVLRACLDWTDLELDLNSVERLVEYLDLPQEPPSIIESNRPPAYWPSSASNESLIAVEDLVVNYAPGLPAVIRGVSFQLKAKERIGLLGRTGSGKSTLAMSIMRFIDPVSGRILIDGIDISAIGVHDLRSRLTYIPQDASLISGTLRDNLDPFGDHSDSECLSVLNRVQLLDDGAYESQSRAASRASTRTDGSVSTLPATTEISLNTQVSAGGGNFSQGQKQLIAMARALLRRSPIIIMDEATSSIDFATDAKIQTTIREEFRDSLLLTIAHRLRTVIDYDRLIVLDNGQIAEFDTPLNLINKVDGIFRAMCLQSGTFGELEAEARLGAKQV</sequence>
<dbReference type="PANTHER" id="PTHR24223:SF415">
    <property type="entry name" value="FI20190P1"/>
    <property type="match status" value="1"/>
</dbReference>
<dbReference type="PROSITE" id="PS00211">
    <property type="entry name" value="ABC_TRANSPORTER_1"/>
    <property type="match status" value="2"/>
</dbReference>
<feature type="transmembrane region" description="Helical" evidence="9">
    <location>
        <begin position="113"/>
        <end position="135"/>
    </location>
</feature>
<keyword evidence="5" id="KW-0067">ATP-binding</keyword>
<proteinExistence type="predicted"/>
<dbReference type="CDD" id="cd03250">
    <property type="entry name" value="ABCC_MRP_domain1"/>
    <property type="match status" value="1"/>
</dbReference>
<feature type="transmembrane region" description="Helical" evidence="9">
    <location>
        <begin position="421"/>
        <end position="445"/>
    </location>
</feature>
<evidence type="ECO:0000313" key="13">
    <source>
        <dbReference type="Proteomes" id="UP000076532"/>
    </source>
</evidence>
<feature type="domain" description="ABC transmembrane type-1" evidence="11">
    <location>
        <begin position="269"/>
        <end position="576"/>
    </location>
</feature>
<name>A0A166QY62_9AGAM</name>
<keyword evidence="2" id="KW-0813">Transport</keyword>
<feature type="domain" description="ABC transporter" evidence="10">
    <location>
        <begin position="638"/>
        <end position="873"/>
    </location>
</feature>
<evidence type="ECO:0000256" key="8">
    <source>
        <dbReference type="SAM" id="MobiDB-lite"/>
    </source>
</evidence>
<keyword evidence="7 9" id="KW-0472">Membrane</keyword>
<organism evidence="12 13">
    <name type="scientific">Athelia psychrophila</name>
    <dbReference type="NCBI Taxonomy" id="1759441"/>
    <lineage>
        <taxon>Eukaryota</taxon>
        <taxon>Fungi</taxon>
        <taxon>Dikarya</taxon>
        <taxon>Basidiomycota</taxon>
        <taxon>Agaricomycotina</taxon>
        <taxon>Agaricomycetes</taxon>
        <taxon>Agaricomycetidae</taxon>
        <taxon>Atheliales</taxon>
        <taxon>Atheliaceae</taxon>
        <taxon>Athelia</taxon>
    </lineage>
</organism>
<evidence type="ECO:0000256" key="3">
    <source>
        <dbReference type="ARBA" id="ARBA00022692"/>
    </source>
</evidence>
<evidence type="ECO:0000313" key="12">
    <source>
        <dbReference type="EMBL" id="KZP27687.1"/>
    </source>
</evidence>
<dbReference type="OrthoDB" id="6500128at2759"/>
<dbReference type="PANTHER" id="PTHR24223">
    <property type="entry name" value="ATP-BINDING CASSETTE SUB-FAMILY C"/>
    <property type="match status" value="1"/>
</dbReference>
<keyword evidence="12" id="KW-0378">Hydrolase</keyword>
<feature type="region of interest" description="Disordered" evidence="8">
    <location>
        <begin position="360"/>
        <end position="385"/>
    </location>
</feature>
<protein>
    <submittedName>
        <fullName evidence="12">P-loop containing nucleoside triphosphate hydrolase protein</fullName>
    </submittedName>
</protein>
<dbReference type="InterPro" id="IPR003593">
    <property type="entry name" value="AAA+_ATPase"/>
</dbReference>
<dbReference type="Proteomes" id="UP000076532">
    <property type="component" value="Unassembled WGS sequence"/>
</dbReference>
<dbReference type="InterPro" id="IPR050173">
    <property type="entry name" value="ABC_transporter_C-like"/>
</dbReference>
<evidence type="ECO:0000256" key="1">
    <source>
        <dbReference type="ARBA" id="ARBA00004370"/>
    </source>
</evidence>
<feature type="transmembrane region" description="Helical" evidence="9">
    <location>
        <begin position="82"/>
        <end position="101"/>
    </location>
</feature>
<dbReference type="SMART" id="SM00382">
    <property type="entry name" value="AAA"/>
    <property type="match status" value="2"/>
</dbReference>
<dbReference type="Pfam" id="PF00005">
    <property type="entry name" value="ABC_tran"/>
    <property type="match status" value="2"/>
</dbReference>
<feature type="transmembrane region" description="Helical" evidence="9">
    <location>
        <begin position="44"/>
        <end position="70"/>
    </location>
</feature>
<dbReference type="GO" id="GO:0140359">
    <property type="term" value="F:ABC-type transporter activity"/>
    <property type="evidence" value="ECO:0007669"/>
    <property type="project" value="InterPro"/>
</dbReference>
<dbReference type="PROSITE" id="PS50929">
    <property type="entry name" value="ABC_TM1F"/>
    <property type="match status" value="2"/>
</dbReference>
<feature type="compositionally biased region" description="Basic and acidic residues" evidence="8">
    <location>
        <begin position="361"/>
        <end position="371"/>
    </location>
</feature>
<dbReference type="PROSITE" id="PS50893">
    <property type="entry name" value="ABC_TRANSPORTER_2"/>
    <property type="match status" value="2"/>
</dbReference>
<dbReference type="InterPro" id="IPR036640">
    <property type="entry name" value="ABC1_TM_sf"/>
</dbReference>
<feature type="transmembrane region" description="Helical" evidence="9">
    <location>
        <begin position="147"/>
        <end position="167"/>
    </location>
</feature>
<evidence type="ECO:0000259" key="10">
    <source>
        <dbReference type="PROSITE" id="PS50893"/>
    </source>
</evidence>
<evidence type="ECO:0000256" key="7">
    <source>
        <dbReference type="ARBA" id="ARBA00023136"/>
    </source>
</evidence>
<evidence type="ECO:0000256" key="9">
    <source>
        <dbReference type="SAM" id="Phobius"/>
    </source>
</evidence>
<reference evidence="12 13" key="1">
    <citation type="journal article" date="2016" name="Mol. Biol. Evol.">
        <title>Comparative Genomics of Early-Diverging Mushroom-Forming Fungi Provides Insights into the Origins of Lignocellulose Decay Capabilities.</title>
        <authorList>
            <person name="Nagy L.G."/>
            <person name="Riley R."/>
            <person name="Tritt A."/>
            <person name="Adam C."/>
            <person name="Daum C."/>
            <person name="Floudas D."/>
            <person name="Sun H."/>
            <person name="Yadav J.S."/>
            <person name="Pangilinan J."/>
            <person name="Larsson K.H."/>
            <person name="Matsuura K."/>
            <person name="Barry K."/>
            <person name="Labutti K."/>
            <person name="Kuo R."/>
            <person name="Ohm R.A."/>
            <person name="Bhattacharya S.S."/>
            <person name="Shirouzu T."/>
            <person name="Yoshinaga Y."/>
            <person name="Martin F.M."/>
            <person name="Grigoriev I.V."/>
            <person name="Hibbett D.S."/>
        </authorList>
    </citation>
    <scope>NUCLEOTIDE SEQUENCE [LARGE SCALE GENOMIC DNA]</scope>
    <source>
        <strain evidence="12 13">CBS 109695</strain>
    </source>
</reference>
<evidence type="ECO:0000259" key="11">
    <source>
        <dbReference type="PROSITE" id="PS50929"/>
    </source>
</evidence>
<accession>A0A166QY62</accession>
<dbReference type="CDD" id="cd18604">
    <property type="entry name" value="ABC_6TM_VMR1_D2_like"/>
    <property type="match status" value="1"/>
</dbReference>
<comment type="subcellular location">
    <subcellularLocation>
        <location evidence="1">Membrane</location>
    </subcellularLocation>
</comment>
<dbReference type="Pfam" id="PF00664">
    <property type="entry name" value="ABC_membrane"/>
    <property type="match status" value="3"/>
</dbReference>
<keyword evidence="4" id="KW-0547">Nucleotide-binding</keyword>
<dbReference type="CDD" id="cd18596">
    <property type="entry name" value="ABC_6TM_VMR1_D1_like"/>
    <property type="match status" value="1"/>
</dbReference>
<dbReference type="InterPro" id="IPR003439">
    <property type="entry name" value="ABC_transporter-like_ATP-bd"/>
</dbReference>
<evidence type="ECO:0000256" key="4">
    <source>
        <dbReference type="ARBA" id="ARBA00022741"/>
    </source>
</evidence>
<dbReference type="CDD" id="cd03244">
    <property type="entry name" value="ABCC_MRP_domain2"/>
    <property type="match status" value="1"/>
</dbReference>
<dbReference type="SUPFAM" id="SSF52540">
    <property type="entry name" value="P-loop containing nucleoside triphosphate hydrolases"/>
    <property type="match status" value="2"/>
</dbReference>
<feature type="transmembrane region" description="Helical" evidence="9">
    <location>
        <begin position="936"/>
        <end position="958"/>
    </location>
</feature>
<evidence type="ECO:0000256" key="5">
    <source>
        <dbReference type="ARBA" id="ARBA00022840"/>
    </source>
</evidence>
<feature type="domain" description="ABC transmembrane type-1" evidence="11">
    <location>
        <begin position="943"/>
        <end position="1263"/>
    </location>
</feature>
<dbReference type="GO" id="GO:0005524">
    <property type="term" value="F:ATP binding"/>
    <property type="evidence" value="ECO:0007669"/>
    <property type="project" value="UniProtKB-KW"/>
</dbReference>
<dbReference type="InterPro" id="IPR027417">
    <property type="entry name" value="P-loop_NTPase"/>
</dbReference>
<dbReference type="InterPro" id="IPR017871">
    <property type="entry name" value="ABC_transporter-like_CS"/>
</dbReference>
<dbReference type="InterPro" id="IPR011527">
    <property type="entry name" value="ABC1_TM_dom"/>
</dbReference>
<keyword evidence="3 9" id="KW-0812">Transmembrane</keyword>
<evidence type="ECO:0000256" key="6">
    <source>
        <dbReference type="ARBA" id="ARBA00022989"/>
    </source>
</evidence>
<feature type="transmembrane region" description="Helical" evidence="9">
    <location>
        <begin position="1100"/>
        <end position="1118"/>
    </location>
</feature>
<feature type="transmembrane region" description="Helical" evidence="9">
    <location>
        <begin position="1207"/>
        <end position="1228"/>
    </location>
</feature>
<feature type="transmembrane region" description="Helical" evidence="9">
    <location>
        <begin position="1022"/>
        <end position="1051"/>
    </location>
</feature>
<gene>
    <name evidence="12" type="ORF">FIBSPDRAFT_927976</name>
</gene>
<evidence type="ECO:0000256" key="2">
    <source>
        <dbReference type="ARBA" id="ARBA00022448"/>
    </source>
</evidence>
<keyword evidence="13" id="KW-1185">Reference proteome</keyword>